<protein>
    <recommendedName>
        <fullName evidence="2">SAM domain-containing protein</fullName>
    </recommendedName>
</protein>
<accession>A0A667X5Y1</accession>
<dbReference type="Proteomes" id="UP000472263">
    <property type="component" value="Chromosome 7"/>
</dbReference>
<evidence type="ECO:0000259" key="2">
    <source>
        <dbReference type="Pfam" id="PF07647"/>
    </source>
</evidence>
<dbReference type="GeneTree" id="ENSGT00940000154570"/>
<evidence type="ECO:0000256" key="1">
    <source>
        <dbReference type="SAM" id="MobiDB-lite"/>
    </source>
</evidence>
<dbReference type="InterPro" id="IPR001660">
    <property type="entry name" value="SAM"/>
</dbReference>
<feature type="region of interest" description="Disordered" evidence="1">
    <location>
        <begin position="127"/>
        <end position="153"/>
    </location>
</feature>
<reference evidence="3" key="2">
    <citation type="submission" date="2025-08" db="UniProtKB">
        <authorList>
            <consortium name="Ensembl"/>
        </authorList>
    </citation>
    <scope>IDENTIFICATION</scope>
</reference>
<feature type="compositionally biased region" description="Polar residues" evidence="1">
    <location>
        <begin position="131"/>
        <end position="144"/>
    </location>
</feature>
<dbReference type="Gene3D" id="1.10.150.50">
    <property type="entry name" value="Transcription Factor, Ets-1"/>
    <property type="match status" value="1"/>
</dbReference>
<keyword evidence="4" id="KW-1185">Reference proteome</keyword>
<reference evidence="3" key="3">
    <citation type="submission" date="2025-09" db="UniProtKB">
        <authorList>
            <consortium name="Ensembl"/>
        </authorList>
    </citation>
    <scope>IDENTIFICATION</scope>
</reference>
<dbReference type="Pfam" id="PF07647">
    <property type="entry name" value="SAM_2"/>
    <property type="match status" value="1"/>
</dbReference>
<dbReference type="PANTHER" id="PTHR12776:SF1">
    <property type="entry name" value="KAZRIN"/>
    <property type="match status" value="1"/>
</dbReference>
<dbReference type="InParanoid" id="A0A667X5Y1"/>
<dbReference type="CDD" id="cd09570">
    <property type="entry name" value="SAM_kazrin_repeat3"/>
    <property type="match status" value="1"/>
</dbReference>
<evidence type="ECO:0000313" key="3">
    <source>
        <dbReference type="Ensembl" id="ENSMMDP00005010672.1"/>
    </source>
</evidence>
<dbReference type="PANTHER" id="PTHR12776">
    <property type="entry name" value="KAZRIN-RELATED"/>
    <property type="match status" value="1"/>
</dbReference>
<name>A0A667X5Y1_9TELE</name>
<dbReference type="InterPro" id="IPR013761">
    <property type="entry name" value="SAM/pointed_sf"/>
</dbReference>
<proteinExistence type="predicted"/>
<organism evidence="3 4">
    <name type="scientific">Myripristis murdjan</name>
    <name type="common">pinecone soldierfish</name>
    <dbReference type="NCBI Taxonomy" id="586833"/>
    <lineage>
        <taxon>Eukaryota</taxon>
        <taxon>Metazoa</taxon>
        <taxon>Chordata</taxon>
        <taxon>Craniata</taxon>
        <taxon>Vertebrata</taxon>
        <taxon>Euteleostomi</taxon>
        <taxon>Actinopterygii</taxon>
        <taxon>Neopterygii</taxon>
        <taxon>Teleostei</taxon>
        <taxon>Neoteleostei</taxon>
        <taxon>Acanthomorphata</taxon>
        <taxon>Holocentriformes</taxon>
        <taxon>Holocentridae</taxon>
        <taxon>Myripristis</taxon>
    </lineage>
</organism>
<dbReference type="AlphaFoldDB" id="A0A667X5Y1"/>
<dbReference type="InterPro" id="IPR037616">
    <property type="entry name" value="Kazrin_SAM_rpt_3"/>
</dbReference>
<reference evidence="3" key="1">
    <citation type="submission" date="2019-06" db="EMBL/GenBank/DDBJ databases">
        <authorList>
            <consortium name="Wellcome Sanger Institute Data Sharing"/>
        </authorList>
    </citation>
    <scope>NUCLEOTIDE SEQUENCE [LARGE SCALE GENOMIC DNA]</scope>
</reference>
<dbReference type="Ensembl" id="ENSMMDT00005010991.1">
    <property type="protein sequence ID" value="ENSMMDP00005010672.1"/>
    <property type="gene ID" value="ENSMMDG00005005743.1"/>
</dbReference>
<evidence type="ECO:0000313" key="4">
    <source>
        <dbReference type="Proteomes" id="UP000472263"/>
    </source>
</evidence>
<dbReference type="SUPFAM" id="SSF47769">
    <property type="entry name" value="SAM/Pointed domain"/>
    <property type="match status" value="1"/>
</dbReference>
<feature type="domain" description="SAM" evidence="2">
    <location>
        <begin position="39"/>
        <end position="95"/>
    </location>
</feature>
<sequence>MLNSLTRRDLERHLNITKKFHQALQNRRMQCEHQNVDPLVWTSHRVIRWIRDIDLKEYADSLQNSGVHGAVMVLDPTFNTDTMATALGIPSSKHMIRRHLVEEMKTLIGPARATAKQEYERLGLGTPPTLLRQSSLGRTPSSAGRHTDDEGSLRRRAVKVGKHDDQAKFKSQKLFSGLNGSLFSNIRIRSDLILHLFTNHYTRNWNRSITAGTLHDMYATLYLTHTYMMHMVQTTHTGHSM</sequence>
<dbReference type="InterPro" id="IPR037614">
    <property type="entry name" value="Kazrin"/>
</dbReference>